<keyword evidence="9" id="KW-0732">Signal</keyword>
<keyword evidence="5" id="KW-0249">Electron transport</keyword>
<dbReference type="SUPFAM" id="SSF46626">
    <property type="entry name" value="Cytochrome c"/>
    <property type="match status" value="1"/>
</dbReference>
<keyword evidence="6 8" id="KW-0408">Iron</keyword>
<keyword evidence="12" id="KW-1185">Reference proteome</keyword>
<feature type="binding site" description="covalent" evidence="8">
    <location>
        <position position="39"/>
    </location>
    <ligand>
        <name>heme c</name>
        <dbReference type="ChEBI" id="CHEBI:61717"/>
    </ligand>
</feature>
<reference evidence="12" key="1">
    <citation type="submission" date="2016-10" db="EMBL/GenBank/DDBJ databases">
        <authorList>
            <person name="Varghese N."/>
            <person name="Submissions S."/>
        </authorList>
    </citation>
    <scope>NUCLEOTIDE SEQUENCE [LARGE SCALE GENOMIC DNA]</scope>
    <source>
        <strain evidence="12">DSM 24213</strain>
    </source>
</reference>
<dbReference type="OrthoDB" id="9814063at2"/>
<organism evidence="11 12">
    <name type="scientific">Halopseudomonas yangmingensis</name>
    <dbReference type="NCBI Taxonomy" id="1720063"/>
    <lineage>
        <taxon>Bacteria</taxon>
        <taxon>Pseudomonadati</taxon>
        <taxon>Pseudomonadota</taxon>
        <taxon>Gammaproteobacteria</taxon>
        <taxon>Pseudomonadales</taxon>
        <taxon>Pseudomonadaceae</taxon>
        <taxon>Halopseudomonas</taxon>
    </lineage>
</organism>
<dbReference type="STRING" id="1720063.SAMN05216217_101347"/>
<evidence type="ECO:0000259" key="10">
    <source>
        <dbReference type="PROSITE" id="PS51007"/>
    </source>
</evidence>
<dbReference type="InterPro" id="IPR009056">
    <property type="entry name" value="Cyt_c-like_dom"/>
</dbReference>
<evidence type="ECO:0000256" key="9">
    <source>
        <dbReference type="SAM" id="SignalP"/>
    </source>
</evidence>
<keyword evidence="2" id="KW-0813">Transport</keyword>
<feature type="signal peptide" evidence="9">
    <location>
        <begin position="1"/>
        <end position="20"/>
    </location>
</feature>
<sequence length="118" mass="13485">MQRRHWLAALGISLIAAPLAAEPDSRQQEMVDLAWKRGCFNCHDLDTTLRGPAWRDVGERYQDDPEALERLIPIVRNGGGGNWGDEFMTANRRVPEEDIRQLVEWILTLRSTESSVQN</sequence>
<evidence type="ECO:0000256" key="1">
    <source>
        <dbReference type="ARBA" id="ARBA00021020"/>
    </source>
</evidence>
<gene>
    <name evidence="11" type="ORF">SAMN05216217_101347</name>
</gene>
<evidence type="ECO:0000256" key="8">
    <source>
        <dbReference type="PIRSR" id="PIRSR602324-1"/>
    </source>
</evidence>
<comment type="PTM">
    <text evidence="8">Binds 1 heme c group covalently per subunit.</text>
</comment>
<evidence type="ECO:0000256" key="7">
    <source>
        <dbReference type="ARBA" id="ARBA00031244"/>
    </source>
</evidence>
<dbReference type="AlphaFoldDB" id="A0A1I4NIY2"/>
<evidence type="ECO:0000256" key="3">
    <source>
        <dbReference type="ARBA" id="ARBA00022617"/>
    </source>
</evidence>
<evidence type="ECO:0000313" key="12">
    <source>
        <dbReference type="Proteomes" id="UP000243629"/>
    </source>
</evidence>
<dbReference type="Gene3D" id="1.10.760.10">
    <property type="entry name" value="Cytochrome c-like domain"/>
    <property type="match status" value="1"/>
</dbReference>
<evidence type="ECO:0000256" key="4">
    <source>
        <dbReference type="ARBA" id="ARBA00022723"/>
    </source>
</evidence>
<dbReference type="PRINTS" id="PR00606">
    <property type="entry name" value="CYTCHROMECID"/>
</dbReference>
<dbReference type="InterPro" id="IPR036909">
    <property type="entry name" value="Cyt_c-like_dom_sf"/>
</dbReference>
<dbReference type="Pfam" id="PF00034">
    <property type="entry name" value="Cytochrom_C"/>
    <property type="match status" value="1"/>
</dbReference>
<protein>
    <recommendedName>
        <fullName evidence="1">Cytochrome c-551</fullName>
    </recommendedName>
    <alternativeName>
        <fullName evidence="7">Cytochrome c551</fullName>
    </alternativeName>
</protein>
<dbReference type="InterPro" id="IPR002324">
    <property type="entry name" value="Cyt_c_ID"/>
</dbReference>
<proteinExistence type="predicted"/>
<evidence type="ECO:0000256" key="6">
    <source>
        <dbReference type="ARBA" id="ARBA00023004"/>
    </source>
</evidence>
<dbReference type="RefSeq" id="WP_093471799.1">
    <property type="nucleotide sequence ID" value="NZ_FOUI01000001.1"/>
</dbReference>
<evidence type="ECO:0000256" key="5">
    <source>
        <dbReference type="ARBA" id="ARBA00022982"/>
    </source>
</evidence>
<feature type="domain" description="Cytochrome c" evidence="10">
    <location>
        <begin position="23"/>
        <end position="110"/>
    </location>
</feature>
<evidence type="ECO:0000256" key="2">
    <source>
        <dbReference type="ARBA" id="ARBA00022448"/>
    </source>
</evidence>
<dbReference type="Proteomes" id="UP000243629">
    <property type="component" value="Unassembled WGS sequence"/>
</dbReference>
<dbReference type="GO" id="GO:0020037">
    <property type="term" value="F:heme binding"/>
    <property type="evidence" value="ECO:0007669"/>
    <property type="project" value="InterPro"/>
</dbReference>
<accession>A0A1I4NIY2</accession>
<evidence type="ECO:0000313" key="11">
    <source>
        <dbReference type="EMBL" id="SFM15305.1"/>
    </source>
</evidence>
<feature type="binding site" description="covalent" evidence="8">
    <location>
        <position position="43"/>
    </location>
    <ligand>
        <name>heme c</name>
        <dbReference type="ChEBI" id="CHEBI:61717"/>
    </ligand>
</feature>
<keyword evidence="3 8" id="KW-0349">Heme</keyword>
<dbReference type="GO" id="GO:0005506">
    <property type="term" value="F:iron ion binding"/>
    <property type="evidence" value="ECO:0007669"/>
    <property type="project" value="InterPro"/>
</dbReference>
<dbReference type="GO" id="GO:0009055">
    <property type="term" value="F:electron transfer activity"/>
    <property type="evidence" value="ECO:0007669"/>
    <property type="project" value="InterPro"/>
</dbReference>
<dbReference type="PROSITE" id="PS51007">
    <property type="entry name" value="CYTC"/>
    <property type="match status" value="1"/>
</dbReference>
<feature type="binding site" description="covalent" evidence="8">
    <location>
        <position position="88"/>
    </location>
    <ligand>
        <name>heme c</name>
        <dbReference type="ChEBI" id="CHEBI:61717"/>
    </ligand>
</feature>
<dbReference type="EMBL" id="FOUI01000001">
    <property type="protein sequence ID" value="SFM15305.1"/>
    <property type="molecule type" value="Genomic_DNA"/>
</dbReference>
<feature type="chain" id="PRO_5017272454" description="Cytochrome c-551" evidence="9">
    <location>
        <begin position="21"/>
        <end position="118"/>
    </location>
</feature>
<name>A0A1I4NIY2_9GAMM</name>
<keyword evidence="4 8" id="KW-0479">Metal-binding</keyword>